<name>A0ABU1F7N4_9RHOB</name>
<keyword evidence="5" id="KW-0732">Signal</keyword>
<dbReference type="RefSeq" id="WP_310457139.1">
    <property type="nucleotide sequence ID" value="NZ_JAVKPH010000009.1"/>
</dbReference>
<keyword evidence="2 4" id="KW-0479">Metal-binding</keyword>
<feature type="signal peptide" evidence="5">
    <location>
        <begin position="1"/>
        <end position="19"/>
    </location>
</feature>
<accession>A0ABU1F7N4</accession>
<dbReference type="InterPro" id="IPR036909">
    <property type="entry name" value="Cyt_c-like_dom_sf"/>
</dbReference>
<dbReference type="Proteomes" id="UP001247754">
    <property type="component" value="Unassembled WGS sequence"/>
</dbReference>
<keyword evidence="8" id="KW-1185">Reference proteome</keyword>
<dbReference type="Pfam" id="PF00034">
    <property type="entry name" value="Cytochrom_C"/>
    <property type="match status" value="2"/>
</dbReference>
<evidence type="ECO:0000313" key="8">
    <source>
        <dbReference type="Proteomes" id="UP001247754"/>
    </source>
</evidence>
<evidence type="ECO:0000256" key="3">
    <source>
        <dbReference type="ARBA" id="ARBA00023004"/>
    </source>
</evidence>
<gene>
    <name evidence="7" type="ORF">RGD00_09760</name>
</gene>
<evidence type="ECO:0000256" key="2">
    <source>
        <dbReference type="ARBA" id="ARBA00022723"/>
    </source>
</evidence>
<organism evidence="7 8">
    <name type="scientific">Ruixingdingia sedimenti</name>
    <dbReference type="NCBI Taxonomy" id="3073604"/>
    <lineage>
        <taxon>Bacteria</taxon>
        <taxon>Pseudomonadati</taxon>
        <taxon>Pseudomonadota</taxon>
        <taxon>Alphaproteobacteria</taxon>
        <taxon>Rhodobacterales</taxon>
        <taxon>Paracoccaceae</taxon>
        <taxon>Ruixingdingia</taxon>
    </lineage>
</organism>
<feature type="domain" description="Cytochrome c" evidence="6">
    <location>
        <begin position="38"/>
        <end position="146"/>
    </location>
</feature>
<evidence type="ECO:0000256" key="5">
    <source>
        <dbReference type="SAM" id="SignalP"/>
    </source>
</evidence>
<feature type="chain" id="PRO_5046235239" evidence="5">
    <location>
        <begin position="20"/>
        <end position="296"/>
    </location>
</feature>
<sequence length="296" mass="30844">MKRIVIGLALLAVAGGALAWVLSAARPLPADAFAGLTGDAARGEHVFTAAGCASCHTAPGASGEARLVLAGGQRFASPFGTFLAPNISSDPTHGIGGWSVADLGNALLRGVSPEGAHYYPAFPYGSYTRMEAQDVADLHAWLATLPADATPSLPHEIGFPFSIRRAVAGWKWLYLDADWVVAGNLTPEETRGRYLAEALGHCGECHTPRNALGGPDTARWLAGAPNPAGEGRIPGITPGQLDWSAEEIASYLETGFTPDYDSVGGHMAAVVENFAKLPPEDRAAVAAYLKRVPPAP</sequence>
<comment type="caution">
    <text evidence="7">The sequence shown here is derived from an EMBL/GenBank/DDBJ whole genome shotgun (WGS) entry which is preliminary data.</text>
</comment>
<evidence type="ECO:0000256" key="1">
    <source>
        <dbReference type="ARBA" id="ARBA00022617"/>
    </source>
</evidence>
<dbReference type="InterPro" id="IPR051459">
    <property type="entry name" value="Cytochrome_c-type_DH"/>
</dbReference>
<dbReference type="SUPFAM" id="SSF46626">
    <property type="entry name" value="Cytochrome c"/>
    <property type="match status" value="2"/>
</dbReference>
<dbReference type="EMBL" id="JAVKPH010000009">
    <property type="protein sequence ID" value="MDR5652891.1"/>
    <property type="molecule type" value="Genomic_DNA"/>
</dbReference>
<keyword evidence="3 4" id="KW-0408">Iron</keyword>
<proteinExistence type="predicted"/>
<dbReference type="PANTHER" id="PTHR35008:SF8">
    <property type="entry name" value="ALCOHOL DEHYDROGENASE CYTOCHROME C SUBUNIT"/>
    <property type="match status" value="1"/>
</dbReference>
<reference evidence="7 8" key="1">
    <citation type="submission" date="2023-09" db="EMBL/GenBank/DDBJ databases">
        <title>Xinfangfangia sedmenti sp. nov., isolated the sedment.</title>
        <authorList>
            <person name="Xu L."/>
        </authorList>
    </citation>
    <scope>NUCLEOTIDE SEQUENCE [LARGE SCALE GENOMIC DNA]</scope>
    <source>
        <strain evidence="7 8">LG-4</strain>
    </source>
</reference>
<feature type="domain" description="Cytochrome c" evidence="6">
    <location>
        <begin position="187"/>
        <end position="293"/>
    </location>
</feature>
<dbReference type="PANTHER" id="PTHR35008">
    <property type="entry name" value="BLL4482 PROTEIN-RELATED"/>
    <property type="match status" value="1"/>
</dbReference>
<dbReference type="Gene3D" id="1.10.760.10">
    <property type="entry name" value="Cytochrome c-like domain"/>
    <property type="match status" value="2"/>
</dbReference>
<dbReference type="InterPro" id="IPR009056">
    <property type="entry name" value="Cyt_c-like_dom"/>
</dbReference>
<protein>
    <submittedName>
        <fullName evidence="7">C-type cytochrome</fullName>
    </submittedName>
</protein>
<dbReference type="PROSITE" id="PS51007">
    <property type="entry name" value="CYTC"/>
    <property type="match status" value="2"/>
</dbReference>
<evidence type="ECO:0000256" key="4">
    <source>
        <dbReference type="PROSITE-ProRule" id="PRU00433"/>
    </source>
</evidence>
<evidence type="ECO:0000313" key="7">
    <source>
        <dbReference type="EMBL" id="MDR5652891.1"/>
    </source>
</evidence>
<keyword evidence="1 4" id="KW-0349">Heme</keyword>
<evidence type="ECO:0000259" key="6">
    <source>
        <dbReference type="PROSITE" id="PS51007"/>
    </source>
</evidence>